<evidence type="ECO:0000313" key="2">
    <source>
        <dbReference type="EMBL" id="EFL37012.1"/>
    </source>
</evidence>
<protein>
    <submittedName>
        <fullName evidence="2">Predicted protein</fullName>
    </submittedName>
</protein>
<dbReference type="AlphaFoldDB" id="D9XGC3"/>
<evidence type="ECO:0000256" key="1">
    <source>
        <dbReference type="SAM" id="MobiDB-lite"/>
    </source>
</evidence>
<keyword evidence="3" id="KW-1185">Reference proteome</keyword>
<evidence type="ECO:0000313" key="3">
    <source>
        <dbReference type="Proteomes" id="UP000004184"/>
    </source>
</evidence>
<feature type="region of interest" description="Disordered" evidence="1">
    <location>
        <begin position="1"/>
        <end position="22"/>
    </location>
</feature>
<reference evidence="3" key="1">
    <citation type="submission" date="2009-02" db="EMBL/GenBank/DDBJ databases">
        <title>Annotation of Streptomyces viridochromogenes strain DSM 40736.</title>
        <authorList>
            <consortium name="The Broad Institute Genome Sequencing Platform"/>
            <consortium name="Broad Institute Microbial Sequencing Center"/>
            <person name="Fischbach M."/>
            <person name="Godfrey P."/>
            <person name="Ward D."/>
            <person name="Young S."/>
            <person name="Zeng Q."/>
            <person name="Koehrsen M."/>
            <person name="Alvarado L."/>
            <person name="Berlin A.M."/>
            <person name="Bochicchio J."/>
            <person name="Borenstein D."/>
            <person name="Chapman S.B."/>
            <person name="Chen Z."/>
            <person name="Engels R."/>
            <person name="Freedman E."/>
            <person name="Gellesch M."/>
            <person name="Goldberg J."/>
            <person name="Griggs A."/>
            <person name="Gujja S."/>
            <person name="Heilman E.R."/>
            <person name="Heiman D.I."/>
            <person name="Hepburn T.A."/>
            <person name="Howarth C."/>
            <person name="Jen D."/>
            <person name="Larson L."/>
            <person name="Lewis B."/>
            <person name="Mehta T."/>
            <person name="Park D."/>
            <person name="Pearson M."/>
            <person name="Richards J."/>
            <person name="Roberts A."/>
            <person name="Saif S."/>
            <person name="Shea T.D."/>
            <person name="Shenoy N."/>
            <person name="Sisk P."/>
            <person name="Stolte C."/>
            <person name="Sykes S.N."/>
            <person name="Thomson T."/>
            <person name="Walk T."/>
            <person name="White J."/>
            <person name="Yandava C."/>
            <person name="Straight P."/>
            <person name="Clardy J."/>
            <person name="Hung D."/>
            <person name="Kolter R."/>
            <person name="Mekalanos J."/>
            <person name="Walker S."/>
            <person name="Walsh C.T."/>
            <person name="Wieland-Brown L.C."/>
            <person name="Haas B."/>
            <person name="Nusbaum C."/>
            <person name="Birren B."/>
        </authorList>
    </citation>
    <scope>NUCLEOTIDE SEQUENCE [LARGE SCALE GENOMIC DNA]</scope>
    <source>
        <strain evidence="3">DSM 40736 / JCM 4977 / BCRC 1201 / Tue 494</strain>
    </source>
</reference>
<name>D9XGC3_STRVT</name>
<proteinExistence type="predicted"/>
<gene>
    <name evidence="2" type="ORF">SSQG_07530</name>
</gene>
<organism evidence="2 3">
    <name type="scientific">Streptomyces viridochromogenes (strain DSM 40736 / JCM 4977 / BCRC 1201 / Tue 494)</name>
    <dbReference type="NCBI Taxonomy" id="591159"/>
    <lineage>
        <taxon>Bacteria</taxon>
        <taxon>Bacillati</taxon>
        <taxon>Actinomycetota</taxon>
        <taxon>Actinomycetes</taxon>
        <taxon>Kitasatosporales</taxon>
        <taxon>Streptomycetaceae</taxon>
        <taxon>Streptomyces</taxon>
    </lineage>
</organism>
<dbReference type="EMBL" id="GG657757">
    <property type="protein sequence ID" value="EFL37012.1"/>
    <property type="molecule type" value="Genomic_DNA"/>
</dbReference>
<dbReference type="HOGENOM" id="CLU_2738489_0_0_11"/>
<dbReference type="Proteomes" id="UP000004184">
    <property type="component" value="Unassembled WGS sequence"/>
</dbReference>
<accession>D9XGC3</accession>
<dbReference type="STRING" id="591159.SSQG_07530"/>
<sequence length="71" mass="7581">MHTLPRHLAKAGVTGAGRATYGSQPCRANVTVSFRPRSTESAGTERLQATWVDLVRLVTRPDGPTVGVAHL</sequence>